<name>A0ACC2L4G3_PERAE</name>
<comment type="caution">
    <text evidence="1">The sequence shown here is derived from an EMBL/GenBank/DDBJ whole genome shotgun (WGS) entry which is preliminary data.</text>
</comment>
<sequence length="134" mass="14964">MDHMDHLLSSYPSKSLHTQHCITLDWKELNSQDEIDNLIQRDPTIVEKDLNHDPVALELKGFRCNIKGSCFIANCICLSVVEDGVTWLLDNPDESLVLMLLLDFSQYADALMLLGESAIGSYAEKAPVLRMASG</sequence>
<evidence type="ECO:0000313" key="1">
    <source>
        <dbReference type="EMBL" id="KAJ8628406.1"/>
    </source>
</evidence>
<dbReference type="EMBL" id="CM056814">
    <property type="protein sequence ID" value="KAJ8628406.1"/>
    <property type="molecule type" value="Genomic_DNA"/>
</dbReference>
<evidence type="ECO:0000313" key="2">
    <source>
        <dbReference type="Proteomes" id="UP001234297"/>
    </source>
</evidence>
<accession>A0ACC2L4G3</accession>
<organism evidence="1 2">
    <name type="scientific">Persea americana</name>
    <name type="common">Avocado</name>
    <dbReference type="NCBI Taxonomy" id="3435"/>
    <lineage>
        <taxon>Eukaryota</taxon>
        <taxon>Viridiplantae</taxon>
        <taxon>Streptophyta</taxon>
        <taxon>Embryophyta</taxon>
        <taxon>Tracheophyta</taxon>
        <taxon>Spermatophyta</taxon>
        <taxon>Magnoliopsida</taxon>
        <taxon>Magnoliidae</taxon>
        <taxon>Laurales</taxon>
        <taxon>Lauraceae</taxon>
        <taxon>Persea</taxon>
    </lineage>
</organism>
<proteinExistence type="predicted"/>
<keyword evidence="2" id="KW-1185">Reference proteome</keyword>
<reference evidence="1 2" key="1">
    <citation type="journal article" date="2022" name="Hortic Res">
        <title>A haplotype resolved chromosomal level avocado genome allows analysis of novel avocado genes.</title>
        <authorList>
            <person name="Nath O."/>
            <person name="Fletcher S.J."/>
            <person name="Hayward A."/>
            <person name="Shaw L.M."/>
            <person name="Masouleh A.K."/>
            <person name="Furtado A."/>
            <person name="Henry R.J."/>
            <person name="Mitter N."/>
        </authorList>
    </citation>
    <scope>NUCLEOTIDE SEQUENCE [LARGE SCALE GENOMIC DNA]</scope>
    <source>
        <strain evidence="2">cv. Hass</strain>
    </source>
</reference>
<dbReference type="Proteomes" id="UP001234297">
    <property type="component" value="Chromosome 6"/>
</dbReference>
<protein>
    <submittedName>
        <fullName evidence="1">Uncharacterized protein</fullName>
    </submittedName>
</protein>
<gene>
    <name evidence="1" type="ORF">MRB53_021713</name>
</gene>